<comment type="pathway">
    <text evidence="8">Cofactor biosynthesis; NAD(+) biosynthesis; NAD(+) from deamido-NAD(+) (ammonia route): step 1/1.</text>
</comment>
<proteinExistence type="inferred from homology"/>
<dbReference type="InterPro" id="IPR022926">
    <property type="entry name" value="NH(3)-dep_NAD(+)_synth"/>
</dbReference>
<dbReference type="GO" id="GO:0009435">
    <property type="term" value="P:NAD+ biosynthetic process"/>
    <property type="evidence" value="ECO:0007669"/>
    <property type="project" value="UniProtKB-UniRule"/>
</dbReference>
<comment type="similarity">
    <text evidence="1 8 10">Belongs to the NAD synthetase family.</text>
</comment>
<dbReference type="GO" id="GO:0004359">
    <property type="term" value="F:glutaminase activity"/>
    <property type="evidence" value="ECO:0007669"/>
    <property type="project" value="InterPro"/>
</dbReference>
<gene>
    <name evidence="8 14" type="primary">nadE</name>
    <name evidence="14" type="ORF">MsAg5_15460</name>
</gene>
<evidence type="ECO:0000256" key="12">
    <source>
        <dbReference type="SAM" id="MobiDB-lite"/>
    </source>
</evidence>
<comment type="caution">
    <text evidence="14">The sequence shown here is derived from an EMBL/GenBank/DDBJ whole genome shotgun (WGS) entry which is preliminary data.</text>
</comment>
<evidence type="ECO:0000256" key="3">
    <source>
        <dbReference type="ARBA" id="ARBA00022723"/>
    </source>
</evidence>
<evidence type="ECO:0000256" key="1">
    <source>
        <dbReference type="ARBA" id="ARBA00005859"/>
    </source>
</evidence>
<dbReference type="InterPro" id="IPR022310">
    <property type="entry name" value="NAD/GMP_synthase"/>
</dbReference>
<evidence type="ECO:0000256" key="5">
    <source>
        <dbReference type="ARBA" id="ARBA00022840"/>
    </source>
</evidence>
<evidence type="ECO:0000259" key="13">
    <source>
        <dbReference type="PROSITE" id="PS51553"/>
    </source>
</evidence>
<feature type="region of interest" description="Disordered" evidence="12">
    <location>
        <begin position="113"/>
        <end position="133"/>
    </location>
</feature>
<dbReference type="GO" id="GO:0005737">
    <property type="term" value="C:cytoplasm"/>
    <property type="evidence" value="ECO:0007669"/>
    <property type="project" value="InterPro"/>
</dbReference>
<keyword evidence="5 8" id="KW-0067">ATP-binding</keyword>
<dbReference type="HAMAP" id="MF_00193">
    <property type="entry name" value="NadE_ammonia_dep"/>
    <property type="match status" value="1"/>
</dbReference>
<organism evidence="14 15">
    <name type="scientific">Methanolapillus africanus</name>
    <dbReference type="NCBI Taxonomy" id="3028297"/>
    <lineage>
        <taxon>Archaea</taxon>
        <taxon>Methanobacteriati</taxon>
        <taxon>Methanobacteriota</taxon>
        <taxon>Stenosarchaea group</taxon>
        <taxon>Methanomicrobia</taxon>
        <taxon>Methanosarcinales</taxon>
        <taxon>Methanosarcinaceae</taxon>
        <taxon>Methanolapillus</taxon>
    </lineage>
</organism>
<name>A0AAE4SDQ5_9EURY</name>
<feature type="binding site" evidence="8">
    <location>
        <position position="185"/>
    </location>
    <ligand>
        <name>deamido-NAD(+)</name>
        <dbReference type="ChEBI" id="CHEBI:58437"/>
        <note>ligand shared between two neighboring subunits</note>
    </ligand>
</feature>
<sequence length="295" mass="32141">MTLISANQKMKDRFDAASAEKQIVSFIRKTVQKANATGVVLGLSGGIDSAVVAALSSKALGPENVFCFFFHTGSSYRSDLNDALSLNSQFEFHFQKVDMNPVFQSAKSVAAEFESGSETDSDSDSESKSGSDSASYIFDGNLKSRLRMSLLYNFANKNNLLVIGTKNKTELVTGYFTKFGDGGVDFEPIAGLYKTEVRLLAKHLGLPENILTKTPSAGFFEGQSDEADLGISYEELDAFLLMIEKSKKGGKIGKKKEKQLVKKSGLSKEKAAAILGRIERAKHKQKMPGCLKLKK</sequence>
<keyword evidence="2 8" id="KW-0436">Ligase</keyword>
<keyword evidence="3 8" id="KW-0479">Metal-binding</keyword>
<dbReference type="GO" id="GO:0046872">
    <property type="term" value="F:metal ion binding"/>
    <property type="evidence" value="ECO:0007669"/>
    <property type="project" value="UniProtKB-KW"/>
</dbReference>
<feature type="binding site" evidence="9">
    <location>
        <begin position="44"/>
        <end position="50"/>
    </location>
    <ligand>
        <name>ATP</name>
        <dbReference type="ChEBI" id="CHEBI:30616"/>
    </ligand>
</feature>
<keyword evidence="7 8" id="KW-0520">NAD</keyword>
<evidence type="ECO:0000313" key="14">
    <source>
        <dbReference type="EMBL" id="MDV0447637.1"/>
    </source>
</evidence>
<dbReference type="GO" id="GO:0005524">
    <property type="term" value="F:ATP binding"/>
    <property type="evidence" value="ECO:0007669"/>
    <property type="project" value="UniProtKB-UniRule"/>
</dbReference>
<reference evidence="14" key="1">
    <citation type="submission" date="2023-06" db="EMBL/GenBank/DDBJ databases">
        <title>Genome sequence of Methanosarcinaceae archaeon Ag5.</title>
        <authorList>
            <person name="Protasov E."/>
            <person name="Platt K."/>
            <person name="Poehlein A."/>
            <person name="Daniel R."/>
            <person name="Brune A."/>
        </authorList>
    </citation>
    <scope>NUCLEOTIDE SEQUENCE</scope>
    <source>
        <strain evidence="14">Ag5</strain>
    </source>
</reference>
<dbReference type="AlphaFoldDB" id="A0AAE4SDQ5"/>
<dbReference type="Gene3D" id="3.40.50.620">
    <property type="entry name" value="HUPs"/>
    <property type="match status" value="1"/>
</dbReference>
<dbReference type="NCBIfam" id="TIGR00552">
    <property type="entry name" value="nadE"/>
    <property type="match status" value="1"/>
</dbReference>
<dbReference type="InterPro" id="IPR003694">
    <property type="entry name" value="NAD_synthase"/>
</dbReference>
<feature type="domain" description="GMPS ATP-PPase" evidence="13">
    <location>
        <begin position="14"/>
        <end position="213"/>
    </location>
</feature>
<dbReference type="PANTHER" id="PTHR23090">
    <property type="entry name" value="NH 3 /GLUTAMINE-DEPENDENT NAD + SYNTHETASE"/>
    <property type="match status" value="1"/>
</dbReference>
<evidence type="ECO:0000256" key="9">
    <source>
        <dbReference type="PROSITE-ProRule" id="PRU00886"/>
    </source>
</evidence>
<keyword evidence="6 8" id="KW-0460">Magnesium</keyword>
<evidence type="ECO:0000256" key="2">
    <source>
        <dbReference type="ARBA" id="ARBA00022598"/>
    </source>
</evidence>
<feature type="binding site" evidence="8">
    <location>
        <position position="170"/>
    </location>
    <ligand>
        <name>Mg(2+)</name>
        <dbReference type="ChEBI" id="CHEBI:18420"/>
    </ligand>
</feature>
<keyword evidence="4 8" id="KW-0547">Nucleotide-binding</keyword>
<evidence type="ECO:0000256" key="11">
    <source>
        <dbReference type="RuleBase" id="RU003812"/>
    </source>
</evidence>
<feature type="binding site" evidence="8">
    <location>
        <begin position="42"/>
        <end position="49"/>
    </location>
    <ligand>
        <name>ATP</name>
        <dbReference type="ChEBI" id="CHEBI:30616"/>
    </ligand>
</feature>
<feature type="binding site" evidence="8">
    <location>
        <position position="216"/>
    </location>
    <ligand>
        <name>ATP</name>
        <dbReference type="ChEBI" id="CHEBI:30616"/>
    </ligand>
</feature>
<dbReference type="GO" id="GO:0008795">
    <property type="term" value="F:NAD+ synthase activity"/>
    <property type="evidence" value="ECO:0007669"/>
    <property type="project" value="UniProtKB-UniRule"/>
</dbReference>
<dbReference type="EMBL" id="JAWDKD010000021">
    <property type="protein sequence ID" value="MDV0447637.1"/>
    <property type="molecule type" value="Genomic_DNA"/>
</dbReference>
<keyword evidence="9" id="KW-0658">Purine biosynthesis</keyword>
<accession>A0AAE4SDQ5</accession>
<dbReference type="SUPFAM" id="SSF52402">
    <property type="entry name" value="Adenine nucleotide alpha hydrolases-like"/>
    <property type="match status" value="1"/>
</dbReference>
<evidence type="ECO:0000256" key="7">
    <source>
        <dbReference type="ARBA" id="ARBA00023027"/>
    </source>
</evidence>
<dbReference type="PANTHER" id="PTHR23090:SF9">
    <property type="entry name" value="GLUTAMINE-DEPENDENT NAD(+) SYNTHETASE"/>
    <property type="match status" value="1"/>
</dbReference>
<dbReference type="Proteomes" id="UP001271789">
    <property type="component" value="Unassembled WGS sequence"/>
</dbReference>
<comment type="subunit">
    <text evidence="8">Homodimer.</text>
</comment>
<feature type="binding site" description="in other chain" evidence="8">
    <location>
        <position position="145"/>
    </location>
    <ligand>
        <name>deamido-NAD(+)</name>
        <dbReference type="ChEBI" id="CHEBI:58437"/>
        <note>ligand shared between two neighboring subunits</note>
    </ligand>
</feature>
<evidence type="ECO:0000256" key="10">
    <source>
        <dbReference type="RuleBase" id="RU003811"/>
    </source>
</evidence>
<keyword evidence="15" id="KW-1185">Reference proteome</keyword>
<dbReference type="NCBIfam" id="NF010587">
    <property type="entry name" value="PRK13980.1"/>
    <property type="match status" value="1"/>
</dbReference>
<keyword evidence="9" id="KW-0332">GMP biosynthesis</keyword>
<dbReference type="PROSITE" id="PS51553">
    <property type="entry name" value="GMPS_ATP_PPASE"/>
    <property type="match status" value="1"/>
</dbReference>
<protein>
    <recommendedName>
        <fullName evidence="8 11">NH(3)-dependent NAD(+) synthetase</fullName>
        <ecNumber evidence="8 11">6.3.1.5</ecNumber>
    </recommendedName>
</protein>
<dbReference type="RefSeq" id="WP_338100077.1">
    <property type="nucleotide sequence ID" value="NZ_JAWDKD010000021.1"/>
</dbReference>
<comment type="catalytic activity">
    <reaction evidence="8 11">
        <text>deamido-NAD(+) + NH4(+) + ATP = AMP + diphosphate + NAD(+) + H(+)</text>
        <dbReference type="Rhea" id="RHEA:21188"/>
        <dbReference type="ChEBI" id="CHEBI:15378"/>
        <dbReference type="ChEBI" id="CHEBI:28938"/>
        <dbReference type="ChEBI" id="CHEBI:30616"/>
        <dbReference type="ChEBI" id="CHEBI:33019"/>
        <dbReference type="ChEBI" id="CHEBI:57540"/>
        <dbReference type="ChEBI" id="CHEBI:58437"/>
        <dbReference type="ChEBI" id="CHEBI:456215"/>
        <dbReference type="EC" id="6.3.1.5"/>
    </reaction>
</comment>
<feature type="binding site" description="in other chain" evidence="8">
    <location>
        <begin position="283"/>
        <end position="284"/>
    </location>
    <ligand>
        <name>deamido-NAD(+)</name>
        <dbReference type="ChEBI" id="CHEBI:58437"/>
        <note>ligand shared between two neighboring subunits</note>
    </ligand>
</feature>
<feature type="binding site" evidence="8">
    <location>
        <position position="48"/>
    </location>
    <ligand>
        <name>Mg(2+)</name>
        <dbReference type="ChEBI" id="CHEBI:18420"/>
    </ligand>
</feature>
<feature type="compositionally biased region" description="Acidic residues" evidence="12">
    <location>
        <begin position="115"/>
        <end position="124"/>
    </location>
</feature>
<comment type="function">
    <text evidence="8">Catalyzes the ATP-dependent amidation of deamido-NAD to form NAD. Uses ammonia as a nitrogen source.</text>
</comment>
<evidence type="ECO:0000256" key="8">
    <source>
        <dbReference type="HAMAP-Rule" id="MF_00193"/>
    </source>
</evidence>
<feature type="binding site" evidence="8">
    <location>
        <position position="165"/>
    </location>
    <ligand>
        <name>ATP</name>
        <dbReference type="ChEBI" id="CHEBI:30616"/>
    </ligand>
</feature>
<dbReference type="Pfam" id="PF02540">
    <property type="entry name" value="NAD_synthase"/>
    <property type="match status" value="1"/>
</dbReference>
<evidence type="ECO:0000256" key="4">
    <source>
        <dbReference type="ARBA" id="ARBA00022741"/>
    </source>
</evidence>
<evidence type="ECO:0000256" key="6">
    <source>
        <dbReference type="ARBA" id="ARBA00022842"/>
    </source>
</evidence>
<feature type="binding site" evidence="8">
    <location>
        <position position="194"/>
    </location>
    <ligand>
        <name>ATP</name>
        <dbReference type="ChEBI" id="CHEBI:30616"/>
    </ligand>
</feature>
<dbReference type="GO" id="GO:0003921">
    <property type="term" value="F:GMP synthase activity"/>
    <property type="evidence" value="ECO:0007669"/>
    <property type="project" value="InterPro"/>
</dbReference>
<dbReference type="EC" id="6.3.1.5" evidence="8 11"/>
<dbReference type="GO" id="GO:0003952">
    <property type="term" value="F:NAD+ synthase (glutamine-hydrolyzing) activity"/>
    <property type="evidence" value="ECO:0007669"/>
    <property type="project" value="InterPro"/>
</dbReference>
<dbReference type="InterPro" id="IPR025777">
    <property type="entry name" value="GMPS_ATP_PPase_dom"/>
</dbReference>
<feature type="binding site" description="in other chain" evidence="8">
    <location>
        <position position="178"/>
    </location>
    <ligand>
        <name>deamido-NAD(+)</name>
        <dbReference type="ChEBI" id="CHEBI:58437"/>
        <note>ligand shared between two neighboring subunits</note>
    </ligand>
</feature>
<dbReference type="InterPro" id="IPR014729">
    <property type="entry name" value="Rossmann-like_a/b/a_fold"/>
</dbReference>
<evidence type="ECO:0000313" key="15">
    <source>
        <dbReference type="Proteomes" id="UP001271789"/>
    </source>
</evidence>
<dbReference type="CDD" id="cd00553">
    <property type="entry name" value="NAD_synthase"/>
    <property type="match status" value="1"/>
</dbReference>